<name>A0A4R2L2X5_9GAMM</name>
<comment type="subunit">
    <text evidence="3">UreD, UreF and UreG form a complex that acts as a GTP-hydrolysis-dependent molecular chaperone, activating the urease apoprotein by helping to assemble the nickel containing metallocenter of UreC. The UreE protein probably delivers the nickel.</text>
</comment>
<dbReference type="PANTHER" id="PTHR33620">
    <property type="entry name" value="UREASE ACCESSORY PROTEIN F"/>
    <property type="match status" value="1"/>
</dbReference>
<evidence type="ECO:0000313" key="5">
    <source>
        <dbReference type="Proteomes" id="UP000295765"/>
    </source>
</evidence>
<dbReference type="InterPro" id="IPR002639">
    <property type="entry name" value="UreF"/>
</dbReference>
<evidence type="ECO:0000256" key="1">
    <source>
        <dbReference type="ARBA" id="ARBA00022988"/>
    </source>
</evidence>
<dbReference type="AlphaFoldDB" id="A0A4R2L2X5"/>
<dbReference type="Pfam" id="PF01730">
    <property type="entry name" value="UreF"/>
    <property type="match status" value="1"/>
</dbReference>
<keyword evidence="5" id="KW-1185">Reference proteome</keyword>
<gene>
    <name evidence="3" type="primary">ureF</name>
    <name evidence="4" type="ORF">EV699_1233</name>
</gene>
<organism evidence="4 5">
    <name type="scientific">Plasticicumulans lactativorans</name>
    <dbReference type="NCBI Taxonomy" id="1133106"/>
    <lineage>
        <taxon>Bacteria</taxon>
        <taxon>Pseudomonadati</taxon>
        <taxon>Pseudomonadota</taxon>
        <taxon>Gammaproteobacteria</taxon>
        <taxon>Candidatus Competibacteraceae</taxon>
        <taxon>Plasticicumulans</taxon>
    </lineage>
</organism>
<accession>A0A4R2L2X5</accession>
<keyword evidence="1 3" id="KW-0996">Nickel insertion</keyword>
<dbReference type="EMBL" id="SLWY01000023">
    <property type="protein sequence ID" value="TCO78126.1"/>
    <property type="molecule type" value="Genomic_DNA"/>
</dbReference>
<evidence type="ECO:0000256" key="3">
    <source>
        <dbReference type="HAMAP-Rule" id="MF_01385"/>
    </source>
</evidence>
<keyword evidence="2 3" id="KW-0143">Chaperone</keyword>
<evidence type="ECO:0000313" key="4">
    <source>
        <dbReference type="EMBL" id="TCO78126.1"/>
    </source>
</evidence>
<dbReference type="GO" id="GO:0016151">
    <property type="term" value="F:nickel cation binding"/>
    <property type="evidence" value="ECO:0007669"/>
    <property type="project" value="UniProtKB-UniRule"/>
</dbReference>
<proteinExistence type="inferred from homology"/>
<protein>
    <recommendedName>
        <fullName evidence="3">Urease accessory protein UreF</fullName>
    </recommendedName>
</protein>
<evidence type="ECO:0000256" key="2">
    <source>
        <dbReference type="ARBA" id="ARBA00023186"/>
    </source>
</evidence>
<comment type="subcellular location">
    <subcellularLocation>
        <location evidence="3">Cytoplasm</location>
    </subcellularLocation>
</comment>
<dbReference type="PIRSF" id="PIRSF009467">
    <property type="entry name" value="Ureas_acces_UreF"/>
    <property type="match status" value="1"/>
</dbReference>
<comment type="caution">
    <text evidence="4">The sequence shown here is derived from an EMBL/GenBank/DDBJ whole genome shotgun (WGS) entry which is preliminary data.</text>
</comment>
<dbReference type="Gene3D" id="1.10.4190.10">
    <property type="entry name" value="Urease accessory protein UreF"/>
    <property type="match status" value="1"/>
</dbReference>
<dbReference type="HAMAP" id="MF_01385">
    <property type="entry name" value="UreF"/>
    <property type="match status" value="1"/>
</dbReference>
<dbReference type="OrthoDB" id="9798772at2"/>
<dbReference type="InterPro" id="IPR038277">
    <property type="entry name" value="UreF_sf"/>
</dbReference>
<dbReference type="Proteomes" id="UP000295765">
    <property type="component" value="Unassembled WGS sequence"/>
</dbReference>
<comment type="similarity">
    <text evidence="3">Belongs to the UreF family.</text>
</comment>
<dbReference type="GO" id="GO:0005737">
    <property type="term" value="C:cytoplasm"/>
    <property type="evidence" value="ECO:0007669"/>
    <property type="project" value="UniProtKB-SubCell"/>
</dbReference>
<reference evidence="4 5" key="1">
    <citation type="submission" date="2019-03" db="EMBL/GenBank/DDBJ databases">
        <title>Genomic Encyclopedia of Type Strains, Phase IV (KMG-IV): sequencing the most valuable type-strain genomes for metagenomic binning, comparative biology and taxonomic classification.</title>
        <authorList>
            <person name="Goeker M."/>
        </authorList>
    </citation>
    <scope>NUCLEOTIDE SEQUENCE [LARGE SCALE GENOMIC DNA]</scope>
    <source>
        <strain evidence="4 5">DSM 25287</strain>
    </source>
</reference>
<dbReference type="RefSeq" id="WP_132545101.1">
    <property type="nucleotide sequence ID" value="NZ_SLWY01000023.1"/>
</dbReference>
<keyword evidence="3" id="KW-0963">Cytoplasm</keyword>
<dbReference type="PANTHER" id="PTHR33620:SF1">
    <property type="entry name" value="UREASE ACCESSORY PROTEIN F"/>
    <property type="match status" value="1"/>
</dbReference>
<comment type="function">
    <text evidence="3">Required for maturation of urease via the functional incorporation of the urease nickel metallocenter.</text>
</comment>
<sequence>MPTPPAASRPLEGLPLLRLMHLVSPALPIGAFAYSQGLEGAVERGWIADEHDLLAWLCGLLRHPLRHQDAPVLLRLHAAWDADDLDAVARWNAWLYACRETRELRAEDQHLGHALARLLAGLGVAGAEPWCAGGTRACFATLFALAAVRWQVAPQAAAQGYLWAWAENQVTAATRLLPLGQSATQRILAALLPEIAACAAAAGALPDDELGASAPGLALASAGHETQYSRLFRS</sequence>